<dbReference type="eggNOG" id="COG1835">
    <property type="taxonomic scope" value="Bacteria"/>
</dbReference>
<feature type="transmembrane region" description="Helical" evidence="1">
    <location>
        <begin position="287"/>
        <end position="307"/>
    </location>
</feature>
<evidence type="ECO:0000256" key="1">
    <source>
        <dbReference type="SAM" id="Phobius"/>
    </source>
</evidence>
<dbReference type="STRING" id="573370.DMR_05530"/>
<dbReference type="Proteomes" id="UP000009071">
    <property type="component" value="Chromosome"/>
</dbReference>
<dbReference type="PANTHER" id="PTHR36927">
    <property type="entry name" value="BLR4337 PROTEIN"/>
    <property type="match status" value="1"/>
</dbReference>
<evidence type="ECO:0000259" key="2">
    <source>
        <dbReference type="Pfam" id="PF01757"/>
    </source>
</evidence>
<name>C4XI82_SOLM1</name>
<dbReference type="GO" id="GO:0016747">
    <property type="term" value="F:acyltransferase activity, transferring groups other than amino-acyl groups"/>
    <property type="evidence" value="ECO:0007669"/>
    <property type="project" value="InterPro"/>
</dbReference>
<feature type="transmembrane region" description="Helical" evidence="1">
    <location>
        <begin position="177"/>
        <end position="197"/>
    </location>
</feature>
<feature type="domain" description="Acyltransferase 3" evidence="2">
    <location>
        <begin position="39"/>
        <end position="370"/>
    </location>
</feature>
<feature type="transmembrane region" description="Helical" evidence="1">
    <location>
        <begin position="351"/>
        <end position="370"/>
    </location>
</feature>
<organism evidence="3 4">
    <name type="scientific">Solidesulfovibrio magneticus (strain ATCC 700980 / DSM 13731 / RS-1)</name>
    <name type="common">Desulfovibrio magneticus</name>
    <dbReference type="NCBI Taxonomy" id="573370"/>
    <lineage>
        <taxon>Bacteria</taxon>
        <taxon>Pseudomonadati</taxon>
        <taxon>Thermodesulfobacteriota</taxon>
        <taxon>Desulfovibrionia</taxon>
        <taxon>Desulfovibrionales</taxon>
        <taxon>Desulfovibrionaceae</taxon>
        <taxon>Solidesulfovibrio</taxon>
    </lineage>
</organism>
<accession>C4XI82</accession>
<dbReference type="PANTHER" id="PTHR36927:SF3">
    <property type="entry name" value="GLUCANS BIOSYNTHESIS PROTEIN C"/>
    <property type="match status" value="1"/>
</dbReference>
<dbReference type="InterPro" id="IPR002656">
    <property type="entry name" value="Acyl_transf_3_dom"/>
</dbReference>
<dbReference type="HOGENOM" id="CLU_036182_0_1_7"/>
<dbReference type="KEGG" id="dma:DMR_05530"/>
<evidence type="ECO:0000313" key="4">
    <source>
        <dbReference type="Proteomes" id="UP000009071"/>
    </source>
</evidence>
<dbReference type="AlphaFoldDB" id="C4XI82"/>
<evidence type="ECO:0000313" key="3">
    <source>
        <dbReference type="EMBL" id="BAH74044.1"/>
    </source>
</evidence>
<reference evidence="3 4" key="1">
    <citation type="journal article" date="2009" name="Genome Res.">
        <title>Whole genome sequence of Desulfovibrio magneticus strain RS-1 revealed common gene clusters in magnetotactic bacteria.</title>
        <authorList>
            <person name="Nakazawa H."/>
            <person name="Arakaki A."/>
            <person name="Narita-Yamada S."/>
            <person name="Yashiro I."/>
            <person name="Jinno K."/>
            <person name="Aoki N."/>
            <person name="Tsuruyama A."/>
            <person name="Okamura Y."/>
            <person name="Tanikawa S."/>
            <person name="Fujita N."/>
            <person name="Takeyama H."/>
            <person name="Matsunaga T."/>
        </authorList>
    </citation>
    <scope>NUCLEOTIDE SEQUENCE [LARGE SCALE GENOMIC DNA]</scope>
    <source>
        <strain evidence="4">ATCC 700980 / DSM 13731 / RS-1</strain>
    </source>
</reference>
<keyword evidence="4" id="KW-1185">Reference proteome</keyword>
<dbReference type="EMBL" id="AP010904">
    <property type="protein sequence ID" value="BAH74044.1"/>
    <property type="molecule type" value="Genomic_DNA"/>
</dbReference>
<feature type="transmembrane region" description="Helical" evidence="1">
    <location>
        <begin position="209"/>
        <end position="228"/>
    </location>
</feature>
<feature type="transmembrane region" description="Helical" evidence="1">
    <location>
        <begin position="118"/>
        <end position="140"/>
    </location>
</feature>
<dbReference type="Pfam" id="PF01757">
    <property type="entry name" value="Acyl_transf_3"/>
    <property type="match status" value="1"/>
</dbReference>
<feature type="transmembrane region" description="Helical" evidence="1">
    <location>
        <begin position="86"/>
        <end position="106"/>
    </location>
</feature>
<keyword evidence="1" id="KW-1133">Transmembrane helix</keyword>
<gene>
    <name evidence="3" type="ordered locus">DMR_05530</name>
</gene>
<proteinExistence type="predicted"/>
<keyword evidence="1" id="KW-0472">Membrane</keyword>
<keyword evidence="1" id="KW-0812">Transmembrane</keyword>
<feature type="transmembrane region" description="Helical" evidence="1">
    <location>
        <begin position="327"/>
        <end position="345"/>
    </location>
</feature>
<sequence>MDATQSRQPGPRPPVRAGFDDGAGPTLFFHGVQNAMRKYFIDNLRWMSVLLVIPYHVFLCYNTFGYEYYVYAMPVQVFSVFDLLCAPWFMPLLFFVSGISTTYALGKRTNRQYLAERLGKLLIPFLAGAILLTPLMAYYARKHYEGYAGGVWENYILFFRHWTTGSKGVPPYEVGQMWFLLYLFAISLAALPILKLAREGCGRLRLELWPLWAIALLFVPLGCVWDLMPGPPQSLAGCFALFLLGGLFFHTDALQEKLARQAWRLSFPFAALLLAGVALTGRLGPGWWSPYLQALVMWMGILALMGLGRRYVNFTNPVTRYLSASSFALYIFHQAWLVMIAFYAIRSIASPWLQAPTILGLCLACSLVSYEACRRLALTRFLFGIKR</sequence>
<feature type="transmembrane region" description="Helical" evidence="1">
    <location>
        <begin position="262"/>
        <end position="281"/>
    </location>
</feature>
<protein>
    <submittedName>
        <fullName evidence="3">Hypothetical membrane protein</fullName>
    </submittedName>
</protein>
<feature type="transmembrane region" description="Helical" evidence="1">
    <location>
        <begin position="46"/>
        <end position="66"/>
    </location>
</feature>
<dbReference type="InterPro" id="IPR050623">
    <property type="entry name" value="Glucan_succinyl_AcylTrfase"/>
</dbReference>
<feature type="transmembrane region" description="Helical" evidence="1">
    <location>
        <begin position="234"/>
        <end position="250"/>
    </location>
</feature>